<dbReference type="STRING" id="1122997.GCA_000425285_01326"/>
<evidence type="ECO:0000259" key="4">
    <source>
        <dbReference type="Pfam" id="PF17853"/>
    </source>
</evidence>
<dbReference type="InterPro" id="IPR051448">
    <property type="entry name" value="CdaR-like_regulators"/>
</dbReference>
<evidence type="ECO:0000259" key="3">
    <source>
        <dbReference type="Pfam" id="PF13556"/>
    </source>
</evidence>
<accession>A0A448NWN1</accession>
<feature type="region of interest" description="Disordered" evidence="2">
    <location>
        <begin position="414"/>
        <end position="433"/>
    </location>
</feature>
<dbReference type="PANTHER" id="PTHR33744:SF7">
    <property type="entry name" value="PUCR FAMILY TRANSCRIPTIONAL REGULATOR"/>
    <property type="match status" value="1"/>
</dbReference>
<name>A0A448NWN1_9ACTN</name>
<dbReference type="EMBL" id="LR134473">
    <property type="protein sequence ID" value="VEI02279.1"/>
    <property type="molecule type" value="Genomic_DNA"/>
</dbReference>
<dbReference type="InterPro" id="IPR042070">
    <property type="entry name" value="PucR_C-HTH_sf"/>
</dbReference>
<gene>
    <name evidence="5" type="ORF">NCTC13652_00450</name>
</gene>
<evidence type="ECO:0000256" key="2">
    <source>
        <dbReference type="SAM" id="MobiDB-lite"/>
    </source>
</evidence>
<dbReference type="Pfam" id="PF13556">
    <property type="entry name" value="HTH_30"/>
    <property type="match status" value="1"/>
</dbReference>
<dbReference type="PANTHER" id="PTHR33744">
    <property type="entry name" value="CARBOHYDRATE DIACID REGULATOR"/>
    <property type="match status" value="1"/>
</dbReference>
<feature type="region of interest" description="Disordered" evidence="2">
    <location>
        <begin position="1"/>
        <end position="31"/>
    </location>
</feature>
<sequence>MASRSPHAGEGSRRSGMSSTGRTIVPSDRTRRAMAKRLAARTSTMTTATLAEMTARHSWFRDLSADDRSWISIVARSGIDGFVRWFADDEAEPYSPTDVFDVAPRSMTRKISLHQTVDLVRTTIDVVEEQIQALPRGDRQVLAQAIVHYSREVAFAAAEVYARAAEQRGTWDERLESLVVDAIVRADTDADQLVSRASTLGWRPGSRLCVLVGPFHRPHTLSALRHAGERLGLSVLAAVQSDKVVAVLSGDAVTDDAAALAAAGTLADQLSEGPVVVGPVVSDLVDAPASARAALSGASAALAWPEGPRVLAAVDLLPERALSGDRDAIHWLVEQVYRPLAEATGDLLDTTVSFLDHGCSVEGTGRAMFIHPNTVRYRLKRVQDVSGYSPSAPREAYVLHLAVTLGRLAGVATGSGTSSGSGSSSAGSSHHQG</sequence>
<dbReference type="Proteomes" id="UP000277858">
    <property type="component" value="Chromosome"/>
</dbReference>
<dbReference type="Gene3D" id="1.10.10.2840">
    <property type="entry name" value="PucR C-terminal helix-turn-helix domain"/>
    <property type="match status" value="1"/>
</dbReference>
<proteinExistence type="inferred from homology"/>
<evidence type="ECO:0000313" key="5">
    <source>
        <dbReference type="EMBL" id="VEI02279.1"/>
    </source>
</evidence>
<reference evidence="5 6" key="1">
    <citation type="submission" date="2018-12" db="EMBL/GenBank/DDBJ databases">
        <authorList>
            <consortium name="Pathogen Informatics"/>
        </authorList>
    </citation>
    <scope>NUCLEOTIDE SEQUENCE [LARGE SCALE GENOMIC DNA]</scope>
    <source>
        <strain evidence="5 6">NCTC13652</strain>
    </source>
</reference>
<evidence type="ECO:0000256" key="1">
    <source>
        <dbReference type="ARBA" id="ARBA00006754"/>
    </source>
</evidence>
<comment type="similarity">
    <text evidence="1">Belongs to the CdaR family.</text>
</comment>
<dbReference type="AlphaFoldDB" id="A0A448NWN1"/>
<dbReference type="InterPro" id="IPR025736">
    <property type="entry name" value="PucR_C-HTH_dom"/>
</dbReference>
<organism evidence="5 6">
    <name type="scientific">Acidipropionibacterium jensenii</name>
    <dbReference type="NCBI Taxonomy" id="1749"/>
    <lineage>
        <taxon>Bacteria</taxon>
        <taxon>Bacillati</taxon>
        <taxon>Actinomycetota</taxon>
        <taxon>Actinomycetes</taxon>
        <taxon>Propionibacteriales</taxon>
        <taxon>Propionibacteriaceae</taxon>
        <taxon>Acidipropionibacterium</taxon>
    </lineage>
</organism>
<protein>
    <submittedName>
        <fullName evidence="5">Sugar diacid utilization regulator</fullName>
    </submittedName>
</protein>
<feature type="domain" description="CdaR GGDEF-like" evidence="4">
    <location>
        <begin position="189"/>
        <end position="296"/>
    </location>
</feature>
<keyword evidence="6" id="KW-1185">Reference proteome</keyword>
<feature type="domain" description="PucR C-terminal helix-turn-helix" evidence="3">
    <location>
        <begin position="347"/>
        <end position="404"/>
    </location>
</feature>
<dbReference type="InterPro" id="IPR041522">
    <property type="entry name" value="CdaR_GGDEF"/>
</dbReference>
<dbReference type="Pfam" id="PF17853">
    <property type="entry name" value="GGDEF_2"/>
    <property type="match status" value="1"/>
</dbReference>
<evidence type="ECO:0000313" key="6">
    <source>
        <dbReference type="Proteomes" id="UP000277858"/>
    </source>
</evidence>